<dbReference type="CDD" id="cd07564">
    <property type="entry name" value="nitrilases_CHs"/>
    <property type="match status" value="1"/>
</dbReference>
<dbReference type="EMBL" id="SOBT01000008">
    <property type="protein sequence ID" value="TDU32665.1"/>
    <property type="molecule type" value="Genomic_DNA"/>
</dbReference>
<feature type="compositionally biased region" description="Basic and acidic residues" evidence="3">
    <location>
        <begin position="357"/>
        <end position="366"/>
    </location>
</feature>
<reference evidence="5 6" key="1">
    <citation type="submission" date="2019-03" db="EMBL/GenBank/DDBJ databases">
        <title>Genomic Encyclopedia of Type Strains, Phase IV (KMG-IV): sequencing the most valuable type-strain genomes for metagenomic binning, comparative biology and taxonomic classification.</title>
        <authorList>
            <person name="Goeker M."/>
        </authorList>
    </citation>
    <scope>NUCLEOTIDE SEQUENCE [LARGE SCALE GENOMIC DNA]</scope>
    <source>
        <strain evidence="5 6">DSM 26377</strain>
    </source>
</reference>
<dbReference type="Proteomes" id="UP000295341">
    <property type="component" value="Unassembled WGS sequence"/>
</dbReference>
<dbReference type="PROSITE" id="PS00920">
    <property type="entry name" value="NITRIL_CHT_1"/>
    <property type="match status" value="1"/>
</dbReference>
<protein>
    <submittedName>
        <fullName evidence="5">Aliphatic nitrilase</fullName>
    </submittedName>
</protein>
<dbReference type="InterPro" id="IPR000132">
    <property type="entry name" value="Nitrilase/CN_hydratase_CS"/>
</dbReference>
<dbReference type="AlphaFoldDB" id="A0A4R7PEM6"/>
<dbReference type="PANTHER" id="PTHR46044:SF1">
    <property type="entry name" value="CN HYDROLASE DOMAIN-CONTAINING PROTEIN"/>
    <property type="match status" value="1"/>
</dbReference>
<comment type="caution">
    <text evidence="5">The sequence shown here is derived from an EMBL/GenBank/DDBJ whole genome shotgun (WGS) entry which is preliminary data.</text>
</comment>
<dbReference type="PANTHER" id="PTHR46044">
    <property type="entry name" value="NITRILASE"/>
    <property type="match status" value="1"/>
</dbReference>
<dbReference type="InterPro" id="IPR003010">
    <property type="entry name" value="C-N_Hydrolase"/>
</dbReference>
<dbReference type="InterPro" id="IPR036526">
    <property type="entry name" value="C-N_Hydrolase_sf"/>
</dbReference>
<evidence type="ECO:0000256" key="1">
    <source>
        <dbReference type="ARBA" id="ARBA00008129"/>
    </source>
</evidence>
<feature type="domain" description="CN hydrolase" evidence="4">
    <location>
        <begin position="9"/>
        <end position="282"/>
    </location>
</feature>
<sequence length="366" mass="39495">MPAPNHPRLRVAAVQAVPEFLDLDGTIDKTIALMEQASKQGAQLVAFPETWIPGYPWWIWLNPPALGMQYVQRYFDHSLVVGSDEFKRLADAARSLKIWLALGYSERAGGSLYIAQALIDAEGRTQMTRRKLRPTHVERTVFGDGDGSDLHVVQTSVGNVGMLNCWEHLQPLSKYALYSQNEQIHIGAWPSFSIYPGKAHALGPEVNTAASRVYAAEGQCFVVAPCAVVSPQMHAMLCTDELQRQLLRPGGGYARIYGPDGAELGTSLAPDEEGLVLADIDLGTISLAKHAADPVGHYARPDVTRLLLNKTPGDRVVSWVDNANAQGGAEASATRAAQGARTTAPGRSLPSAPDSADAARREPDQA</sequence>
<dbReference type="OrthoDB" id="9803803at2"/>
<dbReference type="Gene3D" id="3.60.110.10">
    <property type="entry name" value="Carbon-nitrogen hydrolase"/>
    <property type="match status" value="1"/>
</dbReference>
<accession>A0A4R7PEM6</accession>
<evidence type="ECO:0000313" key="5">
    <source>
        <dbReference type="EMBL" id="TDU32665.1"/>
    </source>
</evidence>
<evidence type="ECO:0000256" key="2">
    <source>
        <dbReference type="PROSITE-ProRule" id="PRU10139"/>
    </source>
</evidence>
<organism evidence="5 6">
    <name type="scientific">Panacagrimonas perspica</name>
    <dbReference type="NCBI Taxonomy" id="381431"/>
    <lineage>
        <taxon>Bacteria</taxon>
        <taxon>Pseudomonadati</taxon>
        <taxon>Pseudomonadota</taxon>
        <taxon>Gammaproteobacteria</taxon>
        <taxon>Nevskiales</taxon>
        <taxon>Nevskiaceae</taxon>
        <taxon>Panacagrimonas</taxon>
    </lineage>
</organism>
<evidence type="ECO:0000256" key="3">
    <source>
        <dbReference type="SAM" id="MobiDB-lite"/>
    </source>
</evidence>
<feature type="active site" description="Proton acceptor" evidence="2">
    <location>
        <position position="49"/>
    </location>
</feature>
<dbReference type="PROSITE" id="PS50263">
    <property type="entry name" value="CN_HYDROLASE"/>
    <property type="match status" value="1"/>
</dbReference>
<comment type="similarity">
    <text evidence="1">Belongs to the carbon-nitrogen hydrolase superfamily. Nitrilase family.</text>
</comment>
<dbReference type="GO" id="GO:0000257">
    <property type="term" value="F:nitrilase activity"/>
    <property type="evidence" value="ECO:0007669"/>
    <property type="project" value="UniProtKB-ARBA"/>
</dbReference>
<dbReference type="RefSeq" id="WP_133881149.1">
    <property type="nucleotide sequence ID" value="NZ_MWIN01000001.1"/>
</dbReference>
<dbReference type="SUPFAM" id="SSF56317">
    <property type="entry name" value="Carbon-nitrogen hydrolase"/>
    <property type="match status" value="1"/>
</dbReference>
<gene>
    <name evidence="5" type="ORF">DFR24_2065</name>
</gene>
<evidence type="ECO:0000313" key="6">
    <source>
        <dbReference type="Proteomes" id="UP000295341"/>
    </source>
</evidence>
<feature type="compositionally biased region" description="Low complexity" evidence="3">
    <location>
        <begin position="327"/>
        <end position="356"/>
    </location>
</feature>
<proteinExistence type="inferred from homology"/>
<feature type="region of interest" description="Disordered" evidence="3">
    <location>
        <begin position="327"/>
        <end position="366"/>
    </location>
</feature>
<dbReference type="InterPro" id="IPR044149">
    <property type="entry name" value="Nitrilases_CHs"/>
</dbReference>
<name>A0A4R7PEM6_9GAMM</name>
<dbReference type="Pfam" id="PF00795">
    <property type="entry name" value="CN_hydrolase"/>
    <property type="match status" value="1"/>
</dbReference>
<evidence type="ECO:0000259" key="4">
    <source>
        <dbReference type="PROSITE" id="PS50263"/>
    </source>
</evidence>
<keyword evidence="6" id="KW-1185">Reference proteome</keyword>